<name>A0A8I3A4C3_9AGAM</name>
<evidence type="ECO:0000313" key="2">
    <source>
        <dbReference type="EMBL" id="KAG6370173.1"/>
    </source>
</evidence>
<keyword evidence="3" id="KW-1185">Reference proteome</keyword>
<sequence length="290" mass="32240">MSPYDVHESINKGFYSVINTILSRMGIAEDHTYSVEVDTNGRIECGLVIHVPDLMVTVNNVSDSKTNIRVHPVLLLETAFSQDRKVAIEKAVEDGTKPVSALSESRLAAIAAEPFLSEEDFGDLCKDCPAFGPVIVKGIPWIDVKSIRFEGFVRSKQGVFDFESSGSVVHGTLHPKISMSNIERVVAIGIRQIINLIIQVKMQSGIQGTEIQKLRDLDPSKFSSSIDWEAFHRKVKSRVVRSAYQRYSNWYRTQLKRKGSSTQGGGLAKKSKESSSRKSGNSKPKGKKRR</sequence>
<comment type="caution">
    <text evidence="2">The sequence shown here is derived from an EMBL/GenBank/DDBJ whole genome shotgun (WGS) entry which is preliminary data.</text>
</comment>
<protein>
    <submittedName>
        <fullName evidence="2">Uncharacterized protein</fullName>
    </submittedName>
</protein>
<dbReference type="AlphaFoldDB" id="A0A8I3A4C3"/>
<evidence type="ECO:0000313" key="3">
    <source>
        <dbReference type="Proteomes" id="UP000683000"/>
    </source>
</evidence>
<proteinExistence type="predicted"/>
<feature type="region of interest" description="Disordered" evidence="1">
    <location>
        <begin position="255"/>
        <end position="290"/>
    </location>
</feature>
<gene>
    <name evidence="2" type="ORF">JVT61DRAFT_12320</name>
</gene>
<accession>A0A8I3A4C3</accession>
<evidence type="ECO:0000256" key="1">
    <source>
        <dbReference type="SAM" id="MobiDB-lite"/>
    </source>
</evidence>
<organism evidence="2 3">
    <name type="scientific">Boletus reticuloceps</name>
    <dbReference type="NCBI Taxonomy" id="495285"/>
    <lineage>
        <taxon>Eukaryota</taxon>
        <taxon>Fungi</taxon>
        <taxon>Dikarya</taxon>
        <taxon>Basidiomycota</taxon>
        <taxon>Agaricomycotina</taxon>
        <taxon>Agaricomycetes</taxon>
        <taxon>Agaricomycetidae</taxon>
        <taxon>Boletales</taxon>
        <taxon>Boletineae</taxon>
        <taxon>Boletaceae</taxon>
        <taxon>Boletoideae</taxon>
        <taxon>Boletus</taxon>
    </lineage>
</organism>
<reference evidence="2" key="1">
    <citation type="submission" date="2021-03" db="EMBL/GenBank/DDBJ databases">
        <title>Evolutionary innovations through gain and loss of genes in the ectomycorrhizal Boletales.</title>
        <authorList>
            <person name="Wu G."/>
            <person name="Miyauchi S."/>
            <person name="Morin E."/>
            <person name="Yang Z.-L."/>
            <person name="Xu J."/>
            <person name="Martin F.M."/>
        </authorList>
    </citation>
    <scope>NUCLEOTIDE SEQUENCE</scope>
    <source>
        <strain evidence="2">BR01</strain>
    </source>
</reference>
<dbReference type="EMBL" id="JAGFBS010000055">
    <property type="protein sequence ID" value="KAG6370173.1"/>
    <property type="molecule type" value="Genomic_DNA"/>
</dbReference>
<dbReference type="Proteomes" id="UP000683000">
    <property type="component" value="Unassembled WGS sequence"/>
</dbReference>